<keyword evidence="1" id="KW-1185">Reference proteome</keyword>
<proteinExistence type="predicted"/>
<dbReference type="AlphaFoldDB" id="A0A1I8GVQ9"/>
<dbReference type="WBParaSite" id="maker-uti_cns_0003282-snap-gene-0.4-mRNA-1">
    <property type="protein sequence ID" value="maker-uti_cns_0003282-snap-gene-0.4-mRNA-1"/>
    <property type="gene ID" value="maker-uti_cns_0003282-snap-gene-0.4"/>
</dbReference>
<reference evidence="2" key="1">
    <citation type="submission" date="2016-11" db="UniProtKB">
        <authorList>
            <consortium name="WormBaseParasite"/>
        </authorList>
    </citation>
    <scope>IDENTIFICATION</scope>
</reference>
<organism evidence="1 2">
    <name type="scientific">Macrostomum lignano</name>
    <dbReference type="NCBI Taxonomy" id="282301"/>
    <lineage>
        <taxon>Eukaryota</taxon>
        <taxon>Metazoa</taxon>
        <taxon>Spiralia</taxon>
        <taxon>Lophotrochozoa</taxon>
        <taxon>Platyhelminthes</taxon>
        <taxon>Rhabditophora</taxon>
        <taxon>Macrostomorpha</taxon>
        <taxon>Macrostomida</taxon>
        <taxon>Macrostomidae</taxon>
        <taxon>Macrostomum</taxon>
    </lineage>
</organism>
<accession>A0A1I8GVQ9</accession>
<dbReference type="Proteomes" id="UP000095280">
    <property type="component" value="Unplaced"/>
</dbReference>
<evidence type="ECO:0000313" key="1">
    <source>
        <dbReference type="Proteomes" id="UP000095280"/>
    </source>
</evidence>
<name>A0A1I8GVQ9_9PLAT</name>
<sequence>MKPWQGFISHTVGSNRDFSKNVKEASRVFSRLSDEEKKKFGKPIPLRELQSRAVKRLKLTLEECESAQIRVCGCASASTIKDVIVLETSREQGLVAESGIVDCLIARTRSNSSKSKFTVSELRQLIPPILSEKYRKGGGIGKFSYASVGAGGAWVGWPVGAPREKPLNAMSKDELMSLWISKENLAFVANKGERKRCRRPHVAETVDIASSTDAVADPEVHVILD</sequence>
<evidence type="ECO:0000313" key="2">
    <source>
        <dbReference type="WBParaSite" id="maker-uti_cns_0003282-snap-gene-0.4-mRNA-1"/>
    </source>
</evidence>
<protein>
    <submittedName>
        <fullName evidence="2">Plus3 domain-containing protein</fullName>
    </submittedName>
</protein>